<protein>
    <recommendedName>
        <fullName evidence="3">Glutamine amidotransferase type-2 domain-containing protein</fullName>
    </recommendedName>
</protein>
<proteinExistence type="predicted"/>
<reference evidence="1" key="1">
    <citation type="submission" date="2025-08" db="UniProtKB">
        <authorList>
            <consortium name="Ensembl"/>
        </authorList>
    </citation>
    <scope>IDENTIFICATION</scope>
</reference>
<dbReference type="Ensembl" id="ENSCGRT00001020906.1">
    <property type="protein sequence ID" value="ENSCGRP00001016662.1"/>
    <property type="gene ID" value="ENSCGRG00001016926.1"/>
</dbReference>
<evidence type="ECO:0000313" key="2">
    <source>
        <dbReference type="Proteomes" id="UP000694386"/>
    </source>
</evidence>
<dbReference type="Proteomes" id="UP000694386">
    <property type="component" value="Unplaced"/>
</dbReference>
<dbReference type="AlphaFoldDB" id="A0A8C2MAS2"/>
<reference evidence="1" key="2">
    <citation type="submission" date="2025-09" db="UniProtKB">
        <authorList>
            <consortium name="Ensembl"/>
        </authorList>
    </citation>
    <scope>IDENTIFICATION</scope>
</reference>
<accession>A0A8C2MAS2</accession>
<evidence type="ECO:0008006" key="3">
    <source>
        <dbReference type="Google" id="ProtNLM"/>
    </source>
</evidence>
<evidence type="ECO:0000313" key="1">
    <source>
        <dbReference type="Ensembl" id="ENSCGRP00001016662.1"/>
    </source>
</evidence>
<organism evidence="1 2">
    <name type="scientific">Cricetulus griseus</name>
    <name type="common">Chinese hamster</name>
    <name type="synonym">Cricetulus barabensis griseus</name>
    <dbReference type="NCBI Taxonomy" id="10029"/>
    <lineage>
        <taxon>Eukaryota</taxon>
        <taxon>Metazoa</taxon>
        <taxon>Chordata</taxon>
        <taxon>Craniata</taxon>
        <taxon>Vertebrata</taxon>
        <taxon>Euteleostomi</taxon>
        <taxon>Mammalia</taxon>
        <taxon>Eutheria</taxon>
        <taxon>Euarchontoglires</taxon>
        <taxon>Glires</taxon>
        <taxon>Rodentia</taxon>
        <taxon>Myomorpha</taxon>
        <taxon>Muroidea</taxon>
        <taxon>Cricetidae</taxon>
        <taxon>Cricetinae</taxon>
        <taxon>Cricetulus</taxon>
    </lineage>
</organism>
<sequence length="97" mass="11633">MCIFAYLNYHVPRTRREILETLIKGLQRLEYRGYDSAAFPTTYLLIRMLIMFSVWDLMAAMTKTGKPMPAKSNSLRRKGKLRHWMKKFTNSKIWTWI</sequence>
<name>A0A8C2MAS2_CRIGR</name>